<reference evidence="2" key="1">
    <citation type="journal article" date="2007" name="Science">
        <title>Draft genome of the filarial nematode parasite Brugia malayi.</title>
        <authorList>
            <person name="Ghedin E."/>
            <person name="Wang S."/>
            <person name="Spiro D."/>
            <person name="Caler E."/>
            <person name="Zhao Q."/>
            <person name="Crabtree J."/>
            <person name="Allen J.E."/>
            <person name="Delcher A.L."/>
            <person name="Guiliano D.B."/>
            <person name="Miranda-Saavedra D."/>
            <person name="Angiuoli S.V."/>
            <person name="Creasy T."/>
            <person name="Amedeo P."/>
            <person name="Haas B."/>
            <person name="El-Sayed N.M."/>
            <person name="Wortman J.R."/>
            <person name="Feldblyum T."/>
            <person name="Tallon L."/>
            <person name="Schatz M."/>
            <person name="Shumway M."/>
            <person name="Koo H."/>
            <person name="Salzberg S.L."/>
            <person name="Schobel S."/>
            <person name="Pertea M."/>
            <person name="Pop M."/>
            <person name="White O."/>
            <person name="Barton G.J."/>
            <person name="Carlow C.K."/>
            <person name="Crawford M.J."/>
            <person name="Daub J."/>
            <person name="Dimmic M.W."/>
            <person name="Estes C.F."/>
            <person name="Foster J.M."/>
            <person name="Ganatra M."/>
            <person name="Gregory W.F."/>
            <person name="Johnson N.M."/>
            <person name="Jin J."/>
            <person name="Komuniecki R."/>
            <person name="Korf I."/>
            <person name="Kumar S."/>
            <person name="Laney S."/>
            <person name="Li B.W."/>
            <person name="Li W."/>
            <person name="Lindblom T.H."/>
            <person name="Lustigman S."/>
            <person name="Ma D."/>
            <person name="Maina C.V."/>
            <person name="Martin D.M."/>
            <person name="McCarter J.P."/>
            <person name="McReynolds L."/>
            <person name="Mitreva M."/>
            <person name="Nutman T.B."/>
            <person name="Parkinson J."/>
            <person name="Peregrin-Alvarez J.M."/>
            <person name="Poole C."/>
            <person name="Ren Q."/>
            <person name="Saunders L."/>
            <person name="Sluder A.E."/>
            <person name="Smith K."/>
            <person name="Stanke M."/>
            <person name="Unnasch T.R."/>
            <person name="Ware J."/>
            <person name="Wei A.D."/>
            <person name="Weil G."/>
            <person name="Williams D.J."/>
            <person name="Zhang Y."/>
            <person name="Williams S.A."/>
            <person name="Fraser-Liggett C."/>
            <person name="Slatko B."/>
            <person name="Blaxter M.L."/>
            <person name="Scott A.L."/>
        </authorList>
    </citation>
    <scope>NUCLEOTIDE SEQUENCE</scope>
    <source>
        <strain evidence="2">FR3</strain>
    </source>
</reference>
<dbReference type="WormBase" id="Bm13297">
    <property type="protein sequence ID" value="BM44990"/>
    <property type="gene ID" value="WBGene00233558"/>
</dbReference>
<sequence>MENGASPHIHEKKHTPHRNQLLKGQKLVEFRGLVGGRDETASHFILPK</sequence>
<evidence type="ECO:0000256" key="1">
    <source>
        <dbReference type="SAM" id="MobiDB-lite"/>
    </source>
</evidence>
<dbReference type="AlphaFoldDB" id="A0A0J9Y0R7"/>
<feature type="region of interest" description="Disordered" evidence="1">
    <location>
        <begin position="1"/>
        <end position="20"/>
    </location>
</feature>
<proteinExistence type="predicted"/>
<evidence type="ECO:0000313" key="3">
    <source>
        <dbReference type="WormBase" id="Bm13297"/>
    </source>
</evidence>
<gene>
    <name evidence="2 3" type="ORF">Bm13297</name>
    <name evidence="2" type="ORF">BM_Bm13297</name>
</gene>
<evidence type="ECO:0000313" key="2">
    <source>
        <dbReference type="EMBL" id="CDP99935.1"/>
    </source>
</evidence>
<dbReference type="EMBL" id="LN857010">
    <property type="protein sequence ID" value="CDP99935.1"/>
    <property type="molecule type" value="Genomic_DNA"/>
</dbReference>
<accession>A0A0J9Y0R7</accession>
<name>A0A0J9Y0R7_BRUMA</name>
<reference evidence="2" key="2">
    <citation type="submission" date="2012-12" db="EMBL/GenBank/DDBJ databases">
        <authorList>
            <person name="Gao Y.W."/>
            <person name="Fan S.T."/>
            <person name="Sun H.T."/>
            <person name="Wang Z."/>
            <person name="Gao X.L."/>
            <person name="Li Y.G."/>
            <person name="Wang T.C."/>
            <person name="Zhang K."/>
            <person name="Xu W.W."/>
            <person name="Yu Z.J."/>
            <person name="Xia X.Z."/>
        </authorList>
    </citation>
    <scope>NUCLEOTIDE SEQUENCE</scope>
    <source>
        <strain evidence="2">FR3</strain>
    </source>
</reference>
<organism evidence="2">
    <name type="scientific">Brugia malayi</name>
    <name type="common">Filarial nematode worm</name>
    <dbReference type="NCBI Taxonomy" id="6279"/>
    <lineage>
        <taxon>Eukaryota</taxon>
        <taxon>Metazoa</taxon>
        <taxon>Ecdysozoa</taxon>
        <taxon>Nematoda</taxon>
        <taxon>Chromadorea</taxon>
        <taxon>Rhabditida</taxon>
        <taxon>Spirurina</taxon>
        <taxon>Spiruromorpha</taxon>
        <taxon>Filarioidea</taxon>
        <taxon>Onchocercidae</taxon>
        <taxon>Brugia</taxon>
    </lineage>
</organism>
<protein>
    <submittedName>
        <fullName evidence="2">Bm13297</fullName>
    </submittedName>
</protein>